<organism evidence="2">
    <name type="scientific">mine drainage metagenome</name>
    <dbReference type="NCBI Taxonomy" id="410659"/>
    <lineage>
        <taxon>unclassified sequences</taxon>
        <taxon>metagenomes</taxon>
        <taxon>ecological metagenomes</taxon>
    </lineage>
</organism>
<dbReference type="AlphaFoldDB" id="T1BQB6"/>
<dbReference type="EMBL" id="AUZY01001388">
    <property type="protein sequence ID" value="EQD75016.1"/>
    <property type="molecule type" value="Genomic_DNA"/>
</dbReference>
<reference evidence="2" key="2">
    <citation type="journal article" date="2014" name="ISME J.">
        <title>Microbial stratification in low pH oxic and suboxic macroscopic growths along an acid mine drainage.</title>
        <authorList>
            <person name="Mendez-Garcia C."/>
            <person name="Mesa V."/>
            <person name="Sprenger R.R."/>
            <person name="Richter M."/>
            <person name="Diez M.S."/>
            <person name="Solano J."/>
            <person name="Bargiela R."/>
            <person name="Golyshina O.V."/>
            <person name="Manteca A."/>
            <person name="Ramos J.L."/>
            <person name="Gallego J.R."/>
            <person name="Llorente I."/>
            <person name="Martins Dos Santos V.A."/>
            <person name="Jensen O.N."/>
            <person name="Pelaez A.I."/>
            <person name="Sanchez J."/>
            <person name="Ferrer M."/>
        </authorList>
    </citation>
    <scope>NUCLEOTIDE SEQUENCE</scope>
</reference>
<name>T1BQB6_9ZZZZ</name>
<dbReference type="Pfam" id="PF01797">
    <property type="entry name" value="Y1_Tnp"/>
    <property type="match status" value="1"/>
</dbReference>
<dbReference type="GO" id="GO:0006313">
    <property type="term" value="P:DNA transposition"/>
    <property type="evidence" value="ECO:0007669"/>
    <property type="project" value="InterPro"/>
</dbReference>
<dbReference type="GO" id="GO:0004803">
    <property type="term" value="F:transposase activity"/>
    <property type="evidence" value="ECO:0007669"/>
    <property type="project" value="InterPro"/>
</dbReference>
<dbReference type="PANTHER" id="PTHR33360:SF2">
    <property type="entry name" value="TRANSPOSASE FOR INSERTION SEQUENCE ELEMENT IS200"/>
    <property type="match status" value="1"/>
</dbReference>
<sequence length="105" mass="12321">MYWRNGADDRFKERIRQVCDETRSEGLEREVLPDPLHLPVEVDPPFGVHQRVKRIQGRSSRLLRQALRWYRPRLPSLWTHRSFVCTVGGVPLEIVQQAIGQPTHV</sequence>
<proteinExistence type="predicted"/>
<dbReference type="Gene3D" id="3.30.70.1290">
    <property type="entry name" value="Transposase IS200-like"/>
    <property type="match status" value="1"/>
</dbReference>
<protein>
    <submittedName>
        <fullName evidence="2">Transposase IS200-family protein</fullName>
    </submittedName>
</protein>
<dbReference type="SUPFAM" id="SSF143422">
    <property type="entry name" value="Transposase IS200-like"/>
    <property type="match status" value="1"/>
</dbReference>
<gene>
    <name evidence="2" type="ORF">B1B_02341</name>
</gene>
<accession>T1BQB6</accession>
<evidence type="ECO:0000259" key="1">
    <source>
        <dbReference type="SMART" id="SM01321"/>
    </source>
</evidence>
<dbReference type="SMART" id="SM01321">
    <property type="entry name" value="Y1_Tnp"/>
    <property type="match status" value="1"/>
</dbReference>
<dbReference type="GO" id="GO:0003677">
    <property type="term" value="F:DNA binding"/>
    <property type="evidence" value="ECO:0007669"/>
    <property type="project" value="InterPro"/>
</dbReference>
<dbReference type="InterPro" id="IPR002686">
    <property type="entry name" value="Transposase_17"/>
</dbReference>
<dbReference type="PANTHER" id="PTHR33360">
    <property type="entry name" value="TRANSPOSASE FOR INSERTION SEQUENCE ELEMENT IS200"/>
    <property type="match status" value="1"/>
</dbReference>
<comment type="caution">
    <text evidence="2">The sequence shown here is derived from an EMBL/GenBank/DDBJ whole genome shotgun (WGS) entry which is preliminary data.</text>
</comment>
<dbReference type="InterPro" id="IPR036515">
    <property type="entry name" value="Transposase_17_sf"/>
</dbReference>
<feature type="domain" description="Transposase IS200-like" evidence="1">
    <location>
        <begin position="2"/>
        <end position="102"/>
    </location>
</feature>
<reference evidence="2" key="1">
    <citation type="submission" date="2013-08" db="EMBL/GenBank/DDBJ databases">
        <authorList>
            <person name="Mendez C."/>
            <person name="Richter M."/>
            <person name="Ferrer M."/>
            <person name="Sanchez J."/>
        </authorList>
    </citation>
    <scope>NUCLEOTIDE SEQUENCE</scope>
</reference>
<evidence type="ECO:0000313" key="2">
    <source>
        <dbReference type="EMBL" id="EQD75016.1"/>
    </source>
</evidence>